<dbReference type="GO" id="GO:0070813">
    <property type="term" value="P:hydrogen sulfide metabolic process"/>
    <property type="evidence" value="ECO:0007669"/>
    <property type="project" value="TreeGrafter"/>
</dbReference>
<dbReference type="PANTHER" id="PTHR43084">
    <property type="entry name" value="PERSULFIDE DIOXYGENASE ETHE1"/>
    <property type="match status" value="1"/>
</dbReference>
<dbReference type="PROSITE" id="PS50206">
    <property type="entry name" value="RHODANESE_3"/>
    <property type="match status" value="1"/>
</dbReference>
<dbReference type="EMBL" id="AUZY01010517">
    <property type="protein sequence ID" value="EQD38406.1"/>
    <property type="molecule type" value="Genomic_DNA"/>
</dbReference>
<gene>
    <name evidence="2" type="ORF">B1B_15813</name>
</gene>
<dbReference type="SUPFAM" id="SSF52821">
    <property type="entry name" value="Rhodanese/Cell cycle control phosphatase"/>
    <property type="match status" value="1"/>
</dbReference>
<evidence type="ECO:0000259" key="1">
    <source>
        <dbReference type="PROSITE" id="PS50206"/>
    </source>
</evidence>
<dbReference type="PANTHER" id="PTHR43084:SF1">
    <property type="entry name" value="PERSULFIDE DIOXYGENASE ETHE1, MITOCHONDRIAL"/>
    <property type="match status" value="1"/>
</dbReference>
<reference evidence="2" key="2">
    <citation type="journal article" date="2014" name="ISME J.">
        <title>Microbial stratification in low pH oxic and suboxic macroscopic growths along an acid mine drainage.</title>
        <authorList>
            <person name="Mendez-Garcia C."/>
            <person name="Mesa V."/>
            <person name="Sprenger R.R."/>
            <person name="Richter M."/>
            <person name="Diez M.S."/>
            <person name="Solano J."/>
            <person name="Bargiela R."/>
            <person name="Golyshina O.V."/>
            <person name="Manteca A."/>
            <person name="Ramos J.L."/>
            <person name="Gallego J.R."/>
            <person name="Llorente I."/>
            <person name="Martins Dos Santos V.A."/>
            <person name="Jensen O.N."/>
            <person name="Pelaez A.I."/>
            <person name="Sanchez J."/>
            <person name="Ferrer M."/>
        </authorList>
    </citation>
    <scope>NUCLEOTIDE SEQUENCE</scope>
</reference>
<proteinExistence type="predicted"/>
<dbReference type="Gene3D" id="3.40.250.10">
    <property type="entry name" value="Rhodanese-like domain"/>
    <property type="match status" value="1"/>
</dbReference>
<feature type="non-terminal residue" evidence="2">
    <location>
        <position position="255"/>
    </location>
</feature>
<comment type="caution">
    <text evidence="2">The sequence shown here is derived from an EMBL/GenBank/DDBJ whole genome shotgun (WGS) entry which is preliminary data.</text>
</comment>
<dbReference type="AlphaFoldDB" id="T0YS76"/>
<accession>T0YS76</accession>
<dbReference type="CDD" id="cd00158">
    <property type="entry name" value="RHOD"/>
    <property type="match status" value="1"/>
</dbReference>
<dbReference type="InterPro" id="IPR036866">
    <property type="entry name" value="RibonucZ/Hydroxyglut_hydro"/>
</dbReference>
<organism evidence="2">
    <name type="scientific">mine drainage metagenome</name>
    <dbReference type="NCBI Taxonomy" id="410659"/>
    <lineage>
        <taxon>unclassified sequences</taxon>
        <taxon>metagenomes</taxon>
        <taxon>ecological metagenomes</taxon>
    </lineage>
</organism>
<evidence type="ECO:0000313" key="2">
    <source>
        <dbReference type="EMBL" id="EQD38406.1"/>
    </source>
</evidence>
<sequence length="255" mass="27483">FTGGSLLYGTVGRTDLISPELTEELTRSQFHSARRLLAELPGDARVMPTHGFGSFCASSGTAAGEGGDIAQERLHNLAATIGDETAFVSTVVSGLGPYPTYYRHMAPLNREGPSAYSGLPASASVGPELIGQRIEEMAWVIDTRPRLAFAASHLIGTVSMELNESFTTYAGWLAPFDSPITLLADSPADLAQAQRNLARIGMDRVEGNSDGFQRLAGLHQVHSYPVTDFPGLQRSRPDNAFILDVRQPDEWRAGH</sequence>
<dbReference type="GO" id="GO:0006749">
    <property type="term" value="P:glutathione metabolic process"/>
    <property type="evidence" value="ECO:0007669"/>
    <property type="project" value="TreeGrafter"/>
</dbReference>
<reference evidence="2" key="1">
    <citation type="submission" date="2013-08" db="EMBL/GenBank/DDBJ databases">
        <authorList>
            <person name="Mendez C."/>
            <person name="Richter M."/>
            <person name="Ferrer M."/>
            <person name="Sanchez J."/>
        </authorList>
    </citation>
    <scope>NUCLEOTIDE SEQUENCE</scope>
</reference>
<dbReference type="InterPro" id="IPR051682">
    <property type="entry name" value="Mito_Persulfide_Diox"/>
</dbReference>
<dbReference type="InterPro" id="IPR001763">
    <property type="entry name" value="Rhodanese-like_dom"/>
</dbReference>
<dbReference type="InterPro" id="IPR036873">
    <property type="entry name" value="Rhodanese-like_dom_sf"/>
</dbReference>
<feature type="non-terminal residue" evidence="2">
    <location>
        <position position="1"/>
    </location>
</feature>
<name>T0YS76_9ZZZZ</name>
<feature type="domain" description="Rhodanese" evidence="1">
    <location>
        <begin position="236"/>
        <end position="255"/>
    </location>
</feature>
<dbReference type="GO" id="GO:0050313">
    <property type="term" value="F:sulfur dioxygenase activity"/>
    <property type="evidence" value="ECO:0007669"/>
    <property type="project" value="TreeGrafter"/>
</dbReference>
<dbReference type="Gene3D" id="3.60.15.10">
    <property type="entry name" value="Ribonuclease Z/Hydroxyacylglutathione hydrolase-like"/>
    <property type="match status" value="1"/>
</dbReference>
<protein>
    <submittedName>
        <fullName evidence="2">Beta-lactamase domain-containing protein</fullName>
    </submittedName>
</protein>